<feature type="domain" description="DUF7402" evidence="3">
    <location>
        <begin position="333"/>
        <end position="467"/>
    </location>
</feature>
<dbReference type="SUPFAM" id="SSF102588">
    <property type="entry name" value="LmbE-like"/>
    <property type="match status" value="1"/>
</dbReference>
<keyword evidence="1" id="KW-0862">Zinc</keyword>
<dbReference type="InterPro" id="IPR008979">
    <property type="entry name" value="Galactose-bd-like_sf"/>
</dbReference>
<evidence type="ECO:0000256" key="2">
    <source>
        <dbReference type="SAM" id="MobiDB-lite"/>
    </source>
</evidence>
<reference evidence="5 6" key="1">
    <citation type="submission" date="2018-06" db="EMBL/GenBank/DDBJ databases">
        <title>Draft genome sequence of Modestobacter versicolor CP153-2.</title>
        <authorList>
            <person name="Gundlapally S.R."/>
        </authorList>
    </citation>
    <scope>NUCLEOTIDE SEQUENCE [LARGE SCALE GENOMIC DNA]</scope>
    <source>
        <strain evidence="5 6">CP153-2</strain>
    </source>
</reference>
<evidence type="ECO:0000259" key="3">
    <source>
        <dbReference type="Pfam" id="PF24135"/>
    </source>
</evidence>
<feature type="compositionally biased region" description="Pro residues" evidence="2">
    <location>
        <begin position="474"/>
        <end position="504"/>
    </location>
</feature>
<comment type="caution">
    <text evidence="5">The sequence shown here is derived from an EMBL/GenBank/DDBJ whole genome shotgun (WGS) entry which is preliminary data.</text>
</comment>
<dbReference type="Gene3D" id="2.60.120.260">
    <property type="entry name" value="Galactose-binding domain-like"/>
    <property type="match status" value="3"/>
</dbReference>
<dbReference type="Pfam" id="PF02585">
    <property type="entry name" value="PIG-L"/>
    <property type="match status" value="1"/>
</dbReference>
<name>A0A323VVY4_9ACTN</name>
<dbReference type="InterPro" id="IPR003737">
    <property type="entry name" value="GlcNAc_PI_deacetylase-related"/>
</dbReference>
<feature type="region of interest" description="Disordered" evidence="2">
    <location>
        <begin position="648"/>
        <end position="720"/>
    </location>
</feature>
<dbReference type="EMBL" id="QKNV01000015">
    <property type="protein sequence ID" value="PZA22958.1"/>
    <property type="molecule type" value="Genomic_DNA"/>
</dbReference>
<feature type="domain" description="DUF7402" evidence="3">
    <location>
        <begin position="722"/>
        <end position="856"/>
    </location>
</feature>
<dbReference type="GO" id="GO:0000225">
    <property type="term" value="F:N-acetylglucosaminylphosphatidylinositol deacetylase activity"/>
    <property type="evidence" value="ECO:0007669"/>
    <property type="project" value="TreeGrafter"/>
</dbReference>
<evidence type="ECO:0000313" key="5">
    <source>
        <dbReference type="EMBL" id="PZA22958.1"/>
    </source>
</evidence>
<evidence type="ECO:0000313" key="6">
    <source>
        <dbReference type="Proteomes" id="UP000247602"/>
    </source>
</evidence>
<keyword evidence="6" id="KW-1185">Reference proteome</keyword>
<dbReference type="InterPro" id="IPR055826">
    <property type="entry name" value="DUF7402"/>
</dbReference>
<proteinExistence type="predicted"/>
<feature type="domain" description="DUF7402" evidence="3">
    <location>
        <begin position="509"/>
        <end position="643"/>
    </location>
</feature>
<evidence type="ECO:0000313" key="4">
    <source>
        <dbReference type="EMBL" id="MBB3676997.1"/>
    </source>
</evidence>
<dbReference type="Gene3D" id="3.40.50.10320">
    <property type="entry name" value="LmbE-like"/>
    <property type="match status" value="1"/>
</dbReference>
<dbReference type="Proteomes" id="UP000247602">
    <property type="component" value="Unassembled WGS sequence"/>
</dbReference>
<dbReference type="PANTHER" id="PTHR12993">
    <property type="entry name" value="N-ACETYLGLUCOSAMINYL-PHOSPHATIDYLINOSITOL DE-N-ACETYLASE-RELATED"/>
    <property type="match status" value="1"/>
</dbReference>
<accession>A0A323VVY4</accession>
<dbReference type="EMBL" id="JACIBU010000001">
    <property type="protein sequence ID" value="MBB3676997.1"/>
    <property type="molecule type" value="Genomic_DNA"/>
</dbReference>
<dbReference type="Proteomes" id="UP000580718">
    <property type="component" value="Unassembled WGS sequence"/>
</dbReference>
<evidence type="ECO:0000313" key="7">
    <source>
        <dbReference type="Proteomes" id="UP000580718"/>
    </source>
</evidence>
<dbReference type="RefSeq" id="WP_110550747.1">
    <property type="nucleotide sequence ID" value="NZ_JACIBU010000001.1"/>
</dbReference>
<dbReference type="AlphaFoldDB" id="A0A323VVY4"/>
<dbReference type="SUPFAM" id="SSF49785">
    <property type="entry name" value="Galactose-binding domain-like"/>
    <property type="match status" value="3"/>
</dbReference>
<evidence type="ECO:0000256" key="1">
    <source>
        <dbReference type="ARBA" id="ARBA00022833"/>
    </source>
</evidence>
<dbReference type="GO" id="GO:0016137">
    <property type="term" value="P:glycoside metabolic process"/>
    <property type="evidence" value="ECO:0007669"/>
    <property type="project" value="UniProtKB-ARBA"/>
</dbReference>
<dbReference type="InterPro" id="IPR024078">
    <property type="entry name" value="LmbE-like_dom_sf"/>
</dbReference>
<dbReference type="PANTHER" id="PTHR12993:SF23">
    <property type="entry name" value="N-ACETYLGLUCOSAMINYLPHOSPHATIDYLINOSITOL DEACETYLASE"/>
    <property type="match status" value="1"/>
</dbReference>
<feature type="region of interest" description="Disordered" evidence="2">
    <location>
        <begin position="466"/>
        <end position="509"/>
    </location>
</feature>
<protein>
    <submittedName>
        <fullName evidence="4">LmbE family N-acetylglucosaminyl deacetylase</fullName>
    </submittedName>
</protein>
<gene>
    <name evidence="5" type="ORF">DMO24_02390</name>
    <name evidence="4" type="ORF">FHX36_002732</name>
</gene>
<dbReference type="Pfam" id="PF24135">
    <property type="entry name" value="DUF7402"/>
    <property type="match status" value="3"/>
</dbReference>
<organism evidence="5 6">
    <name type="scientific">Modestobacter versicolor</name>
    <dbReference type="NCBI Taxonomy" id="429133"/>
    <lineage>
        <taxon>Bacteria</taxon>
        <taxon>Bacillati</taxon>
        <taxon>Actinomycetota</taxon>
        <taxon>Actinomycetes</taxon>
        <taxon>Geodermatophilales</taxon>
        <taxon>Geodermatophilaceae</taxon>
        <taxon>Modestobacter</taxon>
    </lineage>
</organism>
<reference evidence="4 7" key="2">
    <citation type="submission" date="2020-08" db="EMBL/GenBank/DDBJ databases">
        <title>Sequencing the genomes of 1000 actinobacteria strains.</title>
        <authorList>
            <person name="Klenk H.-P."/>
        </authorList>
    </citation>
    <scope>NUCLEOTIDE SEQUENCE [LARGE SCALE GENOMIC DNA]</scope>
    <source>
        <strain evidence="4 7">DSM 16678</strain>
    </source>
</reference>
<sequence>MRAPSPSSRRQRLAQRLLQSSSAVPGRAARRVSVAVVSAVLLGTGALALAPAASAADCPLGSTVNVVAHPDDDLFFINPAIARDVTAGRCSTTVFATSGDGGDRAGYSQGRELGLQAAYADMAGVANSWTAARPTFAGKAVTVMTLTARPTVQLVYLRLPDGNIDGSGFASAGYGSLEKLYRNQVSSLSTIDAPQQTYTRSALVATLGAALTAASPTAIRTMDDVHDYGDGDHSDHYTVARLTAEARAQYLPSVRFNGYLGYPGGYLPENVTGTDRAAKLSAFEAYAPYDSAMCPTLEECRAAGRPDALWLLRSYLTDGGSDTTPDPGTEDGNAAAAARVTASSQNTETGQLAAKAVDGTVDGWPGDHTAEWATQGGGAGSWLELNWGEGIGLDHVTLFDRPNTSDRITGGTLTFSDGSTVAVPALADDGSAVTVTFTPRTTTSVRLTITSVSSTTSNVGLAEIQAWTGGGSTTPPPTTTPPTTTPPTTTPPTTTPPTTTPPTSTPSANVAGAATVTASSQNTETGQLASKAVDGVVDGWPGTYTAEWATQGGGSGSWLQLAWAQPRSLDRVVLHDRPNTSDRITGGRLTFSDGSTVAVPSLPDNGTALTVTFAARSTTSLRLDVTAVSTTTSNVGLAELQAWTVAGTPTTSAPTTTAPTTSAPPTTTAPTTTAPTTSAPPTTTAPTTSAPPTTTPPTTTAPTTTTPPTTTAPTTSVPATTNVARSATVTASSQNSATGQLASKAVDGVVDGYPGVHTAEWATQGIGAGSWLQLGWASPVRVGRVVLHDRPNPNDQVTGATITFSDGTSVTVPVLDNAGGAVTVTFPARSTSTLRVTITSVSGTTESVGLAELLAYGS</sequence>